<proteinExistence type="predicted"/>
<dbReference type="EMBL" id="JAYMYS010000002">
    <property type="protein sequence ID" value="KAK7406561.1"/>
    <property type="molecule type" value="Genomic_DNA"/>
</dbReference>
<evidence type="ECO:0000256" key="1">
    <source>
        <dbReference type="SAM" id="MobiDB-lite"/>
    </source>
</evidence>
<accession>A0AAN9SWR2</accession>
<comment type="caution">
    <text evidence="2">The sequence shown here is derived from an EMBL/GenBank/DDBJ whole genome shotgun (WGS) entry which is preliminary data.</text>
</comment>
<protein>
    <submittedName>
        <fullName evidence="2">Uncharacterized protein</fullName>
    </submittedName>
</protein>
<sequence>MEVVANKMGDQNRDEAKLNTALFLSMGLTGPCWKPHVITPAWRDNEASRGHFHPSVSSSSFHASFILESNLGQLSEHCCMHHASCMSMPPPLCSNLVKSPGSSNLPKTLFTLQHETQGIGLKRRAFAQPVPNRHGVKLSDMYNSEHKGDHHKCAPMSPRISFSNDFVDVQQAMKQEQRGSRSDAPVSSDFEFSVTNYSMMSADELFFKGRLLSKYKDNCNNHMMQQRATTTLKEELLINDDEYDHDFSLRPPKASSTRWKGLLGLKKSHIGSKKPHKSTEASSEARSAFVNEGPPINIPSSQELVNEGGSSCRDLEIGI</sequence>
<dbReference type="AlphaFoldDB" id="A0AAN9SWR2"/>
<reference evidence="2 3" key="1">
    <citation type="submission" date="2024-01" db="EMBL/GenBank/DDBJ databases">
        <title>The genomes of 5 underutilized Papilionoideae crops provide insights into root nodulation and disease resistanc.</title>
        <authorList>
            <person name="Jiang F."/>
        </authorList>
    </citation>
    <scope>NUCLEOTIDE SEQUENCE [LARGE SCALE GENOMIC DNA]</scope>
    <source>
        <strain evidence="2">DUOXIRENSHENG_FW03</strain>
        <tissue evidence="2">Leaves</tissue>
    </source>
</reference>
<dbReference type="PANTHER" id="PTHR31722">
    <property type="entry name" value="OS06G0675200 PROTEIN"/>
    <property type="match status" value="1"/>
</dbReference>
<keyword evidence="3" id="KW-1185">Reference proteome</keyword>
<evidence type="ECO:0000313" key="3">
    <source>
        <dbReference type="Proteomes" id="UP001386955"/>
    </source>
</evidence>
<organism evidence="2 3">
    <name type="scientific">Psophocarpus tetragonolobus</name>
    <name type="common">Winged bean</name>
    <name type="synonym">Dolichos tetragonolobus</name>
    <dbReference type="NCBI Taxonomy" id="3891"/>
    <lineage>
        <taxon>Eukaryota</taxon>
        <taxon>Viridiplantae</taxon>
        <taxon>Streptophyta</taxon>
        <taxon>Embryophyta</taxon>
        <taxon>Tracheophyta</taxon>
        <taxon>Spermatophyta</taxon>
        <taxon>Magnoliopsida</taxon>
        <taxon>eudicotyledons</taxon>
        <taxon>Gunneridae</taxon>
        <taxon>Pentapetalae</taxon>
        <taxon>rosids</taxon>
        <taxon>fabids</taxon>
        <taxon>Fabales</taxon>
        <taxon>Fabaceae</taxon>
        <taxon>Papilionoideae</taxon>
        <taxon>50 kb inversion clade</taxon>
        <taxon>NPAAA clade</taxon>
        <taxon>indigoferoid/millettioid clade</taxon>
        <taxon>Phaseoleae</taxon>
        <taxon>Psophocarpus</taxon>
    </lineage>
</organism>
<dbReference type="Proteomes" id="UP001386955">
    <property type="component" value="Unassembled WGS sequence"/>
</dbReference>
<evidence type="ECO:0000313" key="2">
    <source>
        <dbReference type="EMBL" id="KAK7406561.1"/>
    </source>
</evidence>
<dbReference type="PANTHER" id="PTHR31722:SF62">
    <property type="entry name" value="EMB|CAB62433.1"/>
    <property type="match status" value="1"/>
</dbReference>
<name>A0AAN9SWR2_PSOTE</name>
<gene>
    <name evidence="2" type="ORF">VNO78_08188</name>
</gene>
<feature type="region of interest" description="Disordered" evidence="1">
    <location>
        <begin position="269"/>
        <end position="297"/>
    </location>
</feature>